<keyword evidence="2" id="KW-1185">Reference proteome</keyword>
<accession>A0A6A6C8D7</accession>
<gene>
    <name evidence="1" type="ORF">M409DRAFT_58696</name>
</gene>
<dbReference type="RefSeq" id="XP_033662808.1">
    <property type="nucleotide sequence ID" value="XM_033813980.1"/>
</dbReference>
<dbReference type="EMBL" id="ML993616">
    <property type="protein sequence ID" value="KAF2161919.1"/>
    <property type="molecule type" value="Genomic_DNA"/>
</dbReference>
<evidence type="ECO:0000313" key="1">
    <source>
        <dbReference type="EMBL" id="KAF2161919.1"/>
    </source>
</evidence>
<evidence type="ECO:0000313" key="2">
    <source>
        <dbReference type="Proteomes" id="UP000799537"/>
    </source>
</evidence>
<dbReference type="Proteomes" id="UP000799537">
    <property type="component" value="Unassembled WGS sequence"/>
</dbReference>
<sequence>MSPQEFSEAFTLSYVVHGRLTATPRCANIRVVTSDEMGCNDYSLGPEFTGSTPPGKPSLRIPSVIWRPHPAGWRIPHPLSRRLAISQRCRKCELFSPIAWRGVSSKEDDKP</sequence>
<reference evidence="1" key="1">
    <citation type="journal article" date="2020" name="Stud. Mycol.">
        <title>101 Dothideomycetes genomes: a test case for predicting lifestyles and emergence of pathogens.</title>
        <authorList>
            <person name="Haridas S."/>
            <person name="Albert R."/>
            <person name="Binder M."/>
            <person name="Bloem J."/>
            <person name="Labutti K."/>
            <person name="Salamov A."/>
            <person name="Andreopoulos B."/>
            <person name="Baker S."/>
            <person name="Barry K."/>
            <person name="Bills G."/>
            <person name="Bluhm B."/>
            <person name="Cannon C."/>
            <person name="Castanera R."/>
            <person name="Culley D."/>
            <person name="Daum C."/>
            <person name="Ezra D."/>
            <person name="Gonzalez J."/>
            <person name="Henrissat B."/>
            <person name="Kuo A."/>
            <person name="Liang C."/>
            <person name="Lipzen A."/>
            <person name="Lutzoni F."/>
            <person name="Magnuson J."/>
            <person name="Mondo S."/>
            <person name="Nolan M."/>
            <person name="Ohm R."/>
            <person name="Pangilinan J."/>
            <person name="Park H.-J."/>
            <person name="Ramirez L."/>
            <person name="Alfaro M."/>
            <person name="Sun H."/>
            <person name="Tritt A."/>
            <person name="Yoshinaga Y."/>
            <person name="Zwiers L.-H."/>
            <person name="Turgeon B."/>
            <person name="Goodwin S."/>
            <person name="Spatafora J."/>
            <person name="Crous P."/>
            <person name="Grigoriev I."/>
        </authorList>
    </citation>
    <scope>NUCLEOTIDE SEQUENCE</scope>
    <source>
        <strain evidence="1">ATCC 36951</strain>
    </source>
</reference>
<dbReference type="AlphaFoldDB" id="A0A6A6C8D7"/>
<dbReference type="GeneID" id="54567252"/>
<proteinExistence type="predicted"/>
<name>A0A6A6C8D7_ZASCE</name>
<protein>
    <submittedName>
        <fullName evidence="1">Uncharacterized protein</fullName>
    </submittedName>
</protein>
<organism evidence="1 2">
    <name type="scientific">Zasmidium cellare ATCC 36951</name>
    <dbReference type="NCBI Taxonomy" id="1080233"/>
    <lineage>
        <taxon>Eukaryota</taxon>
        <taxon>Fungi</taxon>
        <taxon>Dikarya</taxon>
        <taxon>Ascomycota</taxon>
        <taxon>Pezizomycotina</taxon>
        <taxon>Dothideomycetes</taxon>
        <taxon>Dothideomycetidae</taxon>
        <taxon>Mycosphaerellales</taxon>
        <taxon>Mycosphaerellaceae</taxon>
        <taxon>Zasmidium</taxon>
    </lineage>
</organism>